<reference evidence="7 8" key="1">
    <citation type="submission" date="2019-08" db="EMBL/GenBank/DDBJ databases">
        <title>Deep-cultivation of Planctomycetes and their phenomic and genomic characterization uncovers novel biology.</title>
        <authorList>
            <person name="Wiegand S."/>
            <person name="Jogler M."/>
            <person name="Boedeker C."/>
            <person name="Pinto D."/>
            <person name="Vollmers J."/>
            <person name="Rivas-Marin E."/>
            <person name="Kohn T."/>
            <person name="Peeters S.H."/>
            <person name="Heuer A."/>
            <person name="Rast P."/>
            <person name="Oberbeckmann S."/>
            <person name="Bunk B."/>
            <person name="Jeske O."/>
            <person name="Meyerdierks A."/>
            <person name="Storesund J.E."/>
            <person name="Kallscheuer N."/>
            <person name="Luecker S."/>
            <person name="Lage O.M."/>
            <person name="Pohl T."/>
            <person name="Merkel B.J."/>
            <person name="Hornburger P."/>
            <person name="Mueller R.-W."/>
            <person name="Bruemmer F."/>
            <person name="Labrenz M."/>
            <person name="Spormann A.M."/>
            <person name="Op den Camp H."/>
            <person name="Overmann J."/>
            <person name="Amann R."/>
            <person name="Jetten M.S.M."/>
            <person name="Mascher T."/>
            <person name="Medema M.H."/>
            <person name="Devos D.P."/>
            <person name="Kaster A.-K."/>
            <person name="Ovreas L."/>
            <person name="Rohde M."/>
            <person name="Galperin M.Y."/>
            <person name="Jogler C."/>
        </authorList>
    </citation>
    <scope>NUCLEOTIDE SEQUENCE [LARGE SCALE GENOMIC DNA]</scope>
    <source>
        <strain evidence="7 8">FC18</strain>
    </source>
</reference>
<feature type="domain" description="ABC transmembrane type-1" evidence="6">
    <location>
        <begin position="75"/>
        <end position="387"/>
    </location>
</feature>
<dbReference type="Pfam" id="PF00528">
    <property type="entry name" value="BPD_transp_1"/>
    <property type="match status" value="1"/>
</dbReference>
<feature type="transmembrane region" description="Helical" evidence="5">
    <location>
        <begin position="371"/>
        <end position="390"/>
    </location>
</feature>
<name>A0A5B9PFC1_9BACT</name>
<dbReference type="STRING" id="980251.GCA_001642875_01419"/>
<comment type="subcellular location">
    <subcellularLocation>
        <location evidence="1 5">Cell membrane</location>
        <topology evidence="1 5">Multi-pass membrane protein</topology>
    </subcellularLocation>
</comment>
<dbReference type="PROSITE" id="PS50928">
    <property type="entry name" value="ABC_TM1"/>
    <property type="match status" value="1"/>
</dbReference>
<dbReference type="Proteomes" id="UP000322214">
    <property type="component" value="Chromosome"/>
</dbReference>
<keyword evidence="8" id="KW-1185">Reference proteome</keyword>
<dbReference type="SUPFAM" id="SSF161098">
    <property type="entry name" value="MetI-like"/>
    <property type="match status" value="1"/>
</dbReference>
<proteinExistence type="inferred from homology"/>
<evidence type="ECO:0000256" key="1">
    <source>
        <dbReference type="ARBA" id="ARBA00004651"/>
    </source>
</evidence>
<evidence type="ECO:0000256" key="3">
    <source>
        <dbReference type="ARBA" id="ARBA00022989"/>
    </source>
</evidence>
<evidence type="ECO:0000256" key="2">
    <source>
        <dbReference type="ARBA" id="ARBA00022692"/>
    </source>
</evidence>
<keyword evidence="3 5" id="KW-1133">Transmembrane helix</keyword>
<dbReference type="Gene3D" id="1.10.3720.10">
    <property type="entry name" value="MetI-like"/>
    <property type="match status" value="1"/>
</dbReference>
<feature type="transmembrane region" description="Helical" evidence="5">
    <location>
        <begin position="74"/>
        <end position="100"/>
    </location>
</feature>
<accession>A0A5B9PFC1</accession>
<evidence type="ECO:0000313" key="7">
    <source>
        <dbReference type="EMBL" id="QEG25118.1"/>
    </source>
</evidence>
<sequence>MSTNFYSSPKNESGRKQKSNLFAVACLLISSLAVVILVTLLATILISGSSWLSWEFLTGVHKEDNPEGSGIGQAVTGSALICLLCAAVAIPIGIGTAIFLEEFQPRNKFLRWLHGLVQLNISNLAGVPSIVYGILGLTTFVYLFNLMPSIQVNKPIPWEIGGIHFYQTKTLGRTFVKFPAGDREETTIKLTQNEMCIDGDGNEFELKLVDKRSDAPKDPELRKGFALRGRSASRLTERSPWYFHLPLGRSLLSAALTLALVILPIVIISSQEAIRAVPRSIREAAFGMGATRWQVVRKTVLPAATPGIMTGAILSMSRAIGEAAPVLAVMGGVLGTTRGIQSLMDQTPVLPVTIYQWAGDENAGFENASSAAIIVLLVVLLIMNSVAILIRNRYEKKLA</sequence>
<dbReference type="KEGG" id="mff:MFFC18_50410"/>
<dbReference type="InterPro" id="IPR000515">
    <property type="entry name" value="MetI-like"/>
</dbReference>
<keyword evidence="4 5" id="KW-0472">Membrane</keyword>
<dbReference type="GO" id="GO:0005886">
    <property type="term" value="C:plasma membrane"/>
    <property type="evidence" value="ECO:0007669"/>
    <property type="project" value="UniProtKB-SubCell"/>
</dbReference>
<organism evidence="7 8">
    <name type="scientific">Mariniblastus fucicola</name>
    <dbReference type="NCBI Taxonomy" id="980251"/>
    <lineage>
        <taxon>Bacteria</taxon>
        <taxon>Pseudomonadati</taxon>
        <taxon>Planctomycetota</taxon>
        <taxon>Planctomycetia</taxon>
        <taxon>Pirellulales</taxon>
        <taxon>Pirellulaceae</taxon>
        <taxon>Mariniblastus</taxon>
    </lineage>
</organism>
<dbReference type="GO" id="GO:0055085">
    <property type="term" value="P:transmembrane transport"/>
    <property type="evidence" value="ECO:0007669"/>
    <property type="project" value="InterPro"/>
</dbReference>
<keyword evidence="5" id="KW-0813">Transport</keyword>
<protein>
    <submittedName>
        <fullName evidence="7">Phosphate transport system permease protein PstA</fullName>
    </submittedName>
</protein>
<feature type="transmembrane region" description="Helical" evidence="5">
    <location>
        <begin position="250"/>
        <end position="269"/>
    </location>
</feature>
<evidence type="ECO:0000259" key="6">
    <source>
        <dbReference type="PROSITE" id="PS50928"/>
    </source>
</evidence>
<evidence type="ECO:0000256" key="5">
    <source>
        <dbReference type="RuleBase" id="RU363032"/>
    </source>
</evidence>
<feature type="transmembrane region" description="Helical" evidence="5">
    <location>
        <begin position="319"/>
        <end position="340"/>
    </location>
</feature>
<dbReference type="OrthoDB" id="9807065at2"/>
<dbReference type="RefSeq" id="WP_075084217.1">
    <property type="nucleotide sequence ID" value="NZ_CP042912.1"/>
</dbReference>
<feature type="transmembrane region" description="Helical" evidence="5">
    <location>
        <begin position="21"/>
        <end position="54"/>
    </location>
</feature>
<dbReference type="PANTHER" id="PTHR43470">
    <property type="entry name" value="PHOSPHATE TRANSPORT SYSTEM PERMEASE PROTEIN PSTA-RELATED"/>
    <property type="match status" value="1"/>
</dbReference>
<dbReference type="AlphaFoldDB" id="A0A5B9PFC1"/>
<comment type="similarity">
    <text evidence="5">Belongs to the binding-protein-dependent transport system permease family.</text>
</comment>
<dbReference type="CDD" id="cd06261">
    <property type="entry name" value="TM_PBP2"/>
    <property type="match status" value="1"/>
</dbReference>
<feature type="transmembrane region" description="Helical" evidence="5">
    <location>
        <begin position="121"/>
        <end position="144"/>
    </location>
</feature>
<dbReference type="InterPro" id="IPR035906">
    <property type="entry name" value="MetI-like_sf"/>
</dbReference>
<dbReference type="EMBL" id="CP042912">
    <property type="protein sequence ID" value="QEG25118.1"/>
    <property type="molecule type" value="Genomic_DNA"/>
</dbReference>
<dbReference type="PANTHER" id="PTHR43470:SF5">
    <property type="entry name" value="PHOSPHATE TRANSPORT SYSTEM PERMEASE PROTEIN PSTA"/>
    <property type="match status" value="1"/>
</dbReference>
<keyword evidence="2 5" id="KW-0812">Transmembrane</keyword>
<gene>
    <name evidence="7" type="primary">pstA</name>
    <name evidence="7" type="ORF">MFFC18_50410</name>
</gene>
<evidence type="ECO:0000313" key="8">
    <source>
        <dbReference type="Proteomes" id="UP000322214"/>
    </source>
</evidence>
<evidence type="ECO:0000256" key="4">
    <source>
        <dbReference type="ARBA" id="ARBA00023136"/>
    </source>
</evidence>